<dbReference type="Gene3D" id="3.30.420.10">
    <property type="entry name" value="Ribonuclease H-like superfamily/Ribonuclease H"/>
    <property type="match status" value="1"/>
</dbReference>
<dbReference type="Pfam" id="PF13358">
    <property type="entry name" value="DDE_3"/>
    <property type="match status" value="1"/>
</dbReference>
<evidence type="ECO:0000259" key="1">
    <source>
        <dbReference type="Pfam" id="PF13358"/>
    </source>
</evidence>
<dbReference type="Proteomes" id="UP001165121">
    <property type="component" value="Unassembled WGS sequence"/>
</dbReference>
<dbReference type="EMBL" id="BSXT01003885">
    <property type="protein sequence ID" value="GMF55991.1"/>
    <property type="molecule type" value="Genomic_DNA"/>
</dbReference>
<accession>A0A9W6Y9C0</accession>
<dbReference type="GO" id="GO:0003676">
    <property type="term" value="F:nucleic acid binding"/>
    <property type="evidence" value="ECO:0007669"/>
    <property type="project" value="InterPro"/>
</dbReference>
<name>A0A9W6Y9C0_9STRA</name>
<sequence>MGLLDGLMNKGVSMFDVVVVCDNASIHTNVEEITRRAVYAGAHFINLSPHSPMLNPFENVFSVFKSEVKAFLAAKRDEILRVPPNQTKAAQRASYLLRAAKYSISVKVTPDLCDTQAAHTLSFHVAALDENDTLVGS</sequence>
<dbReference type="AlphaFoldDB" id="A0A9W6Y9C0"/>
<comment type="caution">
    <text evidence="2">The sequence shown here is derived from an EMBL/GenBank/DDBJ whole genome shotgun (WGS) entry which is preliminary data.</text>
</comment>
<proteinExistence type="predicted"/>
<organism evidence="2 3">
    <name type="scientific">Phytophthora fragariaefolia</name>
    <dbReference type="NCBI Taxonomy" id="1490495"/>
    <lineage>
        <taxon>Eukaryota</taxon>
        <taxon>Sar</taxon>
        <taxon>Stramenopiles</taxon>
        <taxon>Oomycota</taxon>
        <taxon>Peronosporomycetes</taxon>
        <taxon>Peronosporales</taxon>
        <taxon>Peronosporaceae</taxon>
        <taxon>Phytophthora</taxon>
    </lineage>
</organism>
<keyword evidence="3" id="KW-1185">Reference proteome</keyword>
<evidence type="ECO:0000313" key="2">
    <source>
        <dbReference type="EMBL" id="GMF55991.1"/>
    </source>
</evidence>
<reference evidence="2" key="1">
    <citation type="submission" date="2023-04" db="EMBL/GenBank/DDBJ databases">
        <title>Phytophthora fragariaefolia NBRC 109709.</title>
        <authorList>
            <person name="Ichikawa N."/>
            <person name="Sato H."/>
            <person name="Tonouchi N."/>
        </authorList>
    </citation>
    <scope>NUCLEOTIDE SEQUENCE</scope>
    <source>
        <strain evidence="2">NBRC 109709</strain>
    </source>
</reference>
<gene>
    <name evidence="2" type="ORF">Pfra01_002367900</name>
</gene>
<dbReference type="OrthoDB" id="91951at2759"/>
<dbReference type="InterPro" id="IPR038717">
    <property type="entry name" value="Tc1-like_DDE_dom"/>
</dbReference>
<feature type="domain" description="Tc1-like transposase DDE" evidence="1">
    <location>
        <begin position="16"/>
        <end position="76"/>
    </location>
</feature>
<dbReference type="InterPro" id="IPR036397">
    <property type="entry name" value="RNaseH_sf"/>
</dbReference>
<evidence type="ECO:0000313" key="3">
    <source>
        <dbReference type="Proteomes" id="UP001165121"/>
    </source>
</evidence>
<protein>
    <submittedName>
        <fullName evidence="2">Unnamed protein product</fullName>
    </submittedName>
</protein>